<feature type="non-terminal residue" evidence="1">
    <location>
        <position position="64"/>
    </location>
</feature>
<gene>
    <name evidence="1" type="primary">WDR55_2</name>
    <name evidence="1" type="ORF">Ciccas_011787</name>
</gene>
<dbReference type="EMBL" id="JBJKFK010003668">
    <property type="protein sequence ID" value="KAL3309663.1"/>
    <property type="molecule type" value="Genomic_DNA"/>
</dbReference>
<proteinExistence type="predicted"/>
<name>A0ABD2PRK7_9PLAT</name>
<reference evidence="1 2" key="1">
    <citation type="submission" date="2024-11" db="EMBL/GenBank/DDBJ databases">
        <title>Adaptive evolution of stress response genes in parasites aligns with host niche diversity.</title>
        <authorList>
            <person name="Hahn C."/>
            <person name="Resl P."/>
        </authorList>
    </citation>
    <scope>NUCLEOTIDE SEQUENCE [LARGE SCALE GENOMIC DNA]</scope>
    <source>
        <strain evidence="1">EGGRZ-B1_66</strain>
        <tissue evidence="1">Body</tissue>
    </source>
</reference>
<protein>
    <submittedName>
        <fullName evidence="1">WD domain repeat-containing protein 55</fullName>
    </submittedName>
</protein>
<sequence>MDYFPNSSEYVVVASTRSAVKVHCIEKDKHTWSNLKAHGRVPITALICIEDNRWATADERGVIK</sequence>
<dbReference type="AlphaFoldDB" id="A0ABD2PRK7"/>
<evidence type="ECO:0000313" key="1">
    <source>
        <dbReference type="EMBL" id="KAL3309663.1"/>
    </source>
</evidence>
<accession>A0ABD2PRK7</accession>
<keyword evidence="2" id="KW-1185">Reference proteome</keyword>
<comment type="caution">
    <text evidence="1">The sequence shown here is derived from an EMBL/GenBank/DDBJ whole genome shotgun (WGS) entry which is preliminary data.</text>
</comment>
<dbReference type="Proteomes" id="UP001626550">
    <property type="component" value="Unassembled WGS sequence"/>
</dbReference>
<evidence type="ECO:0000313" key="2">
    <source>
        <dbReference type="Proteomes" id="UP001626550"/>
    </source>
</evidence>
<organism evidence="1 2">
    <name type="scientific">Cichlidogyrus casuarinus</name>
    <dbReference type="NCBI Taxonomy" id="1844966"/>
    <lineage>
        <taxon>Eukaryota</taxon>
        <taxon>Metazoa</taxon>
        <taxon>Spiralia</taxon>
        <taxon>Lophotrochozoa</taxon>
        <taxon>Platyhelminthes</taxon>
        <taxon>Monogenea</taxon>
        <taxon>Monopisthocotylea</taxon>
        <taxon>Dactylogyridea</taxon>
        <taxon>Ancyrocephalidae</taxon>
        <taxon>Cichlidogyrus</taxon>
    </lineage>
</organism>